<organism evidence="2 3">
    <name type="scientific">Micromonospora chokoriensis</name>
    <dbReference type="NCBI Taxonomy" id="356851"/>
    <lineage>
        <taxon>Bacteria</taxon>
        <taxon>Bacillati</taxon>
        <taxon>Actinomycetota</taxon>
        <taxon>Actinomycetes</taxon>
        <taxon>Micromonosporales</taxon>
        <taxon>Micromonosporaceae</taxon>
        <taxon>Micromonospora</taxon>
    </lineage>
</organism>
<feature type="transmembrane region" description="Helical" evidence="1">
    <location>
        <begin position="58"/>
        <end position="79"/>
    </location>
</feature>
<feature type="transmembrane region" description="Helical" evidence="1">
    <location>
        <begin position="250"/>
        <end position="270"/>
    </location>
</feature>
<evidence type="ECO:0000313" key="3">
    <source>
        <dbReference type="Proteomes" id="UP000198224"/>
    </source>
</evidence>
<dbReference type="Pfam" id="PF06772">
    <property type="entry name" value="LtrA"/>
    <property type="match status" value="1"/>
</dbReference>
<dbReference type="EMBL" id="LT607409">
    <property type="protein sequence ID" value="SCE99781.1"/>
    <property type="molecule type" value="Genomic_DNA"/>
</dbReference>
<feature type="transmembrane region" description="Helical" evidence="1">
    <location>
        <begin position="85"/>
        <end position="105"/>
    </location>
</feature>
<accession>A0A1C4WV81</accession>
<feature type="transmembrane region" description="Helical" evidence="1">
    <location>
        <begin position="117"/>
        <end position="137"/>
    </location>
</feature>
<keyword evidence="1" id="KW-0812">Transmembrane</keyword>
<feature type="transmembrane region" description="Helical" evidence="1">
    <location>
        <begin position="389"/>
        <end position="407"/>
    </location>
</feature>
<proteinExistence type="predicted"/>
<dbReference type="InterPro" id="IPR010640">
    <property type="entry name" value="Low_temperature_requirement_A"/>
</dbReference>
<dbReference type="PANTHER" id="PTHR36840:SF1">
    <property type="entry name" value="BLL5714 PROTEIN"/>
    <property type="match status" value="1"/>
</dbReference>
<dbReference type="Proteomes" id="UP000198224">
    <property type="component" value="Chromosome I"/>
</dbReference>
<dbReference type="PANTHER" id="PTHR36840">
    <property type="entry name" value="BLL5714 PROTEIN"/>
    <property type="match status" value="1"/>
</dbReference>
<feature type="transmembrane region" description="Helical" evidence="1">
    <location>
        <begin position="143"/>
        <end position="165"/>
    </location>
</feature>
<feature type="transmembrane region" description="Helical" evidence="1">
    <location>
        <begin position="323"/>
        <end position="342"/>
    </location>
</feature>
<feature type="transmembrane region" description="Helical" evidence="1">
    <location>
        <begin position="186"/>
        <end position="204"/>
    </location>
</feature>
<name>A0A1C4WV81_9ACTN</name>
<dbReference type="AlphaFoldDB" id="A0A1C4WV81"/>
<evidence type="ECO:0000313" key="2">
    <source>
        <dbReference type="EMBL" id="SCE99781.1"/>
    </source>
</evidence>
<keyword evidence="1" id="KW-1133">Transmembrane helix</keyword>
<keyword evidence="3" id="KW-1185">Reference proteome</keyword>
<gene>
    <name evidence="2" type="ORF">GA0070612_2849</name>
</gene>
<dbReference type="eggNOG" id="COG4292">
    <property type="taxonomic scope" value="Bacteria"/>
</dbReference>
<feature type="transmembrane region" description="Helical" evidence="1">
    <location>
        <begin position="413"/>
        <end position="434"/>
    </location>
</feature>
<feature type="transmembrane region" description="Helical" evidence="1">
    <location>
        <begin position="276"/>
        <end position="295"/>
    </location>
</feature>
<feature type="transmembrane region" description="Helical" evidence="1">
    <location>
        <begin position="362"/>
        <end position="382"/>
    </location>
</feature>
<reference evidence="3" key="1">
    <citation type="submission" date="2016-06" db="EMBL/GenBank/DDBJ databases">
        <authorList>
            <person name="Varghese N."/>
            <person name="Submissions Spin"/>
        </authorList>
    </citation>
    <scope>NUCLEOTIDE SEQUENCE [LARGE SCALE GENOMIC DNA]</scope>
    <source>
        <strain evidence="3">DSM 45160</strain>
    </source>
</reference>
<keyword evidence="1" id="KW-0472">Membrane</keyword>
<protein>
    <submittedName>
        <fullName evidence="2">Low temperature requirement protein LtrA</fullName>
    </submittedName>
</protein>
<sequence>MVSRPGPEVTRDAPAIAVRPSDLPGRCQSGCVGGHRRRGQLGPAVPIAPGARVDKFEVFFDLVFVFSFFIITRATAANITGRQLLHAALVLAVLWWIWVVHSLVATRVRLGEGYVPVLMVIAMVALFAFALGLPQAFSDPTGVAGGPMLVAISYVAVRAVHMILYQHVVRDSPQERRQLRRFAPELAVSIVLLLAAALIPPQIADPDDAALVRDGLWITVVVVQYATGFIVGTWGWGVTSAEHWTERYDLILIIALGESIISTGVGGNLLGKPVTWPAVAAAALGIVITAALWWAHFDFIGPAARIALHAAEGAPRVAMARDAYAYAYLPMIAGVILFSIGNEEILHKITDPAGGIGERVEGPAVPMLFGGLICYFVVNLLFQLRTLHTVSWTRVGVIVVLVAALPIGQHLPALGALTLATVICVGLVAMEVLVMSQSRHALRSAVFQERTTHEAHEAAWRARWHDVPEPDEPTTP</sequence>
<feature type="transmembrane region" description="Helical" evidence="1">
    <location>
        <begin position="216"/>
        <end position="238"/>
    </location>
</feature>
<evidence type="ECO:0000256" key="1">
    <source>
        <dbReference type="SAM" id="Phobius"/>
    </source>
</evidence>